<feature type="region of interest" description="Disordered" evidence="1">
    <location>
        <begin position="1"/>
        <end position="24"/>
    </location>
</feature>
<evidence type="ECO:0000313" key="3">
    <source>
        <dbReference type="Proteomes" id="UP001189429"/>
    </source>
</evidence>
<comment type="caution">
    <text evidence="2">The sequence shown here is derived from an EMBL/GenBank/DDBJ whole genome shotgun (WGS) entry which is preliminary data.</text>
</comment>
<sequence length="117" mass="12582">MEPAGGAMHQSVACGPPASSPKSVNLRLKRNRHSPVAQAWKLARARLRALRNEAGRGLLSDPYHETTGFRGSRAEGSEGHADVAYVQPLRMPQVLLARGRSRAERGGRLTSTAPSMS</sequence>
<feature type="region of interest" description="Disordered" evidence="1">
    <location>
        <begin position="58"/>
        <end position="78"/>
    </location>
</feature>
<feature type="region of interest" description="Disordered" evidence="1">
    <location>
        <begin position="98"/>
        <end position="117"/>
    </location>
</feature>
<evidence type="ECO:0000313" key="2">
    <source>
        <dbReference type="EMBL" id="CAK0798640.1"/>
    </source>
</evidence>
<organism evidence="2 3">
    <name type="scientific">Prorocentrum cordatum</name>
    <dbReference type="NCBI Taxonomy" id="2364126"/>
    <lineage>
        <taxon>Eukaryota</taxon>
        <taxon>Sar</taxon>
        <taxon>Alveolata</taxon>
        <taxon>Dinophyceae</taxon>
        <taxon>Prorocentrales</taxon>
        <taxon>Prorocentraceae</taxon>
        <taxon>Prorocentrum</taxon>
    </lineage>
</organism>
<proteinExistence type="predicted"/>
<evidence type="ECO:0000256" key="1">
    <source>
        <dbReference type="SAM" id="MobiDB-lite"/>
    </source>
</evidence>
<gene>
    <name evidence="2" type="ORF">PCOR1329_LOCUS7334</name>
</gene>
<keyword evidence="3" id="KW-1185">Reference proteome</keyword>
<feature type="non-terminal residue" evidence="2">
    <location>
        <position position="117"/>
    </location>
</feature>
<protein>
    <submittedName>
        <fullName evidence="2">Uncharacterized protein</fullName>
    </submittedName>
</protein>
<dbReference type="EMBL" id="CAUYUJ010001991">
    <property type="protein sequence ID" value="CAK0798640.1"/>
    <property type="molecule type" value="Genomic_DNA"/>
</dbReference>
<dbReference type="Proteomes" id="UP001189429">
    <property type="component" value="Unassembled WGS sequence"/>
</dbReference>
<reference evidence="2" key="1">
    <citation type="submission" date="2023-10" db="EMBL/GenBank/DDBJ databases">
        <authorList>
            <person name="Chen Y."/>
            <person name="Shah S."/>
            <person name="Dougan E. K."/>
            <person name="Thang M."/>
            <person name="Chan C."/>
        </authorList>
    </citation>
    <scope>NUCLEOTIDE SEQUENCE [LARGE SCALE GENOMIC DNA]</scope>
</reference>
<accession>A0ABN9Q282</accession>
<name>A0ABN9Q282_9DINO</name>